<dbReference type="KEGG" id="marz:MARA_52810"/>
<geneLocation type="plasmid" evidence="2">
    <name>pjcm18538 dna</name>
</geneLocation>
<proteinExistence type="predicted"/>
<sequence length="68" mass="7114">MYSTAAWSANGFGAATAEELEAGELELVSLALESDPSLVLPEQPLRTRATAATDTGQATCRLIQPPHS</sequence>
<organism evidence="1 2">
    <name type="scientific">Mycolicibacterium arabiense</name>
    <dbReference type="NCBI Taxonomy" id="1286181"/>
    <lineage>
        <taxon>Bacteria</taxon>
        <taxon>Bacillati</taxon>
        <taxon>Actinomycetota</taxon>
        <taxon>Actinomycetes</taxon>
        <taxon>Mycobacteriales</taxon>
        <taxon>Mycobacteriaceae</taxon>
        <taxon>Mycolicibacterium</taxon>
    </lineage>
</organism>
<dbReference type="AlphaFoldDB" id="A0A7I7S536"/>
<accession>A0A7I7S536</accession>
<gene>
    <name evidence="1" type="ORF">MARA_52810</name>
</gene>
<evidence type="ECO:0000313" key="1">
    <source>
        <dbReference type="EMBL" id="BBY51813.1"/>
    </source>
</evidence>
<dbReference type="EMBL" id="AP022593">
    <property type="protein sequence ID" value="BBY51813.1"/>
    <property type="molecule type" value="Genomic_DNA"/>
</dbReference>
<protein>
    <submittedName>
        <fullName evidence="1">Uncharacterized protein</fullName>
    </submittedName>
</protein>
<reference evidence="1 2" key="1">
    <citation type="journal article" date="2019" name="Emerg. Microbes Infect.">
        <title>Comprehensive subspecies identification of 175 nontuberculous mycobacteria species based on 7547 genomic profiles.</title>
        <authorList>
            <person name="Matsumoto Y."/>
            <person name="Kinjo T."/>
            <person name="Motooka D."/>
            <person name="Nabeya D."/>
            <person name="Jung N."/>
            <person name="Uechi K."/>
            <person name="Horii T."/>
            <person name="Iida T."/>
            <person name="Fujita J."/>
            <person name="Nakamura S."/>
        </authorList>
    </citation>
    <scope>NUCLEOTIDE SEQUENCE [LARGE SCALE GENOMIC DNA]</scope>
    <source>
        <strain evidence="1 2">JCM 18538</strain>
    </source>
</reference>
<keyword evidence="2" id="KW-1185">Reference proteome</keyword>
<evidence type="ECO:0000313" key="2">
    <source>
        <dbReference type="Proteomes" id="UP000467428"/>
    </source>
</evidence>
<dbReference type="Proteomes" id="UP000467428">
    <property type="component" value="Chromosome"/>
</dbReference>
<name>A0A7I7S536_9MYCO</name>